<gene>
    <name evidence="2" type="ORF">GCM10008106_12600</name>
</gene>
<feature type="domain" description="DUF6705" evidence="1">
    <location>
        <begin position="10"/>
        <end position="92"/>
    </location>
</feature>
<dbReference type="InterPro" id="IPR046551">
    <property type="entry name" value="DUF6705"/>
</dbReference>
<evidence type="ECO:0000313" key="3">
    <source>
        <dbReference type="Proteomes" id="UP000642809"/>
    </source>
</evidence>
<dbReference type="RefSeq" id="WP_189579633.1">
    <property type="nucleotide sequence ID" value="NZ_BMYF01000006.1"/>
</dbReference>
<organism evidence="2 3">
    <name type="scientific">Mongoliitalea lutea</name>
    <dbReference type="NCBI Taxonomy" id="849756"/>
    <lineage>
        <taxon>Bacteria</taxon>
        <taxon>Pseudomonadati</taxon>
        <taxon>Bacteroidota</taxon>
        <taxon>Cytophagia</taxon>
        <taxon>Cytophagales</taxon>
        <taxon>Cyclobacteriaceae</taxon>
        <taxon>Mongoliitalea</taxon>
    </lineage>
</organism>
<sequence>MRTLKIILIYSLLIIIIPFSIINAQSITEKEILSSLEGKWIYTNDKIEFTVMLVQKNLKFSDWEKNYVLGNCKLKVDGEIIYDFLSLADRYNTKPSFDFNEIIDLKYPDLLPNIILDLKDERITGSFMVYEVTKPITMSVSFDNENLIWDFKNFSSKGKIDPDHIPKVPSTWVLQRVEE</sequence>
<name>A0A8J3G4X6_9BACT</name>
<protein>
    <recommendedName>
        <fullName evidence="1">DUF6705 domain-containing protein</fullName>
    </recommendedName>
</protein>
<accession>A0A8J3G4X6</accession>
<evidence type="ECO:0000313" key="2">
    <source>
        <dbReference type="EMBL" id="GHB33154.1"/>
    </source>
</evidence>
<keyword evidence="3" id="KW-1185">Reference proteome</keyword>
<dbReference type="EMBL" id="BMYF01000006">
    <property type="protein sequence ID" value="GHB33154.1"/>
    <property type="molecule type" value="Genomic_DNA"/>
</dbReference>
<comment type="caution">
    <text evidence="2">The sequence shown here is derived from an EMBL/GenBank/DDBJ whole genome shotgun (WGS) entry which is preliminary data.</text>
</comment>
<dbReference type="Pfam" id="PF20448">
    <property type="entry name" value="DUF6705"/>
    <property type="match status" value="1"/>
</dbReference>
<proteinExistence type="predicted"/>
<dbReference type="AlphaFoldDB" id="A0A8J3G4X6"/>
<dbReference type="Proteomes" id="UP000642809">
    <property type="component" value="Unassembled WGS sequence"/>
</dbReference>
<evidence type="ECO:0000259" key="1">
    <source>
        <dbReference type="Pfam" id="PF20448"/>
    </source>
</evidence>
<reference evidence="2" key="2">
    <citation type="submission" date="2020-09" db="EMBL/GenBank/DDBJ databases">
        <authorList>
            <person name="Sun Q."/>
            <person name="Kim S."/>
        </authorList>
    </citation>
    <scope>NUCLEOTIDE SEQUENCE</scope>
    <source>
        <strain evidence="2">KCTC 23224</strain>
    </source>
</reference>
<reference evidence="2" key="1">
    <citation type="journal article" date="2014" name="Int. J. Syst. Evol. Microbiol.">
        <title>Complete genome sequence of Corynebacterium casei LMG S-19264T (=DSM 44701T), isolated from a smear-ripened cheese.</title>
        <authorList>
            <consortium name="US DOE Joint Genome Institute (JGI-PGF)"/>
            <person name="Walter F."/>
            <person name="Albersmeier A."/>
            <person name="Kalinowski J."/>
            <person name="Ruckert C."/>
        </authorList>
    </citation>
    <scope>NUCLEOTIDE SEQUENCE</scope>
    <source>
        <strain evidence="2">KCTC 23224</strain>
    </source>
</reference>